<dbReference type="GO" id="GO:0004081">
    <property type="term" value="F:bis(5'-nucleosyl)-tetraphosphatase (asymmetrical) activity"/>
    <property type="evidence" value="ECO:0007669"/>
    <property type="project" value="TreeGrafter"/>
</dbReference>
<evidence type="ECO:0000256" key="2">
    <source>
        <dbReference type="ARBA" id="ARBA00018911"/>
    </source>
</evidence>
<dbReference type="PANTHER" id="PTHR21340:SF0">
    <property type="entry name" value="BIS(5'-NUCLEOSYL)-TETRAPHOSPHATASE [ASYMMETRICAL]"/>
    <property type="match status" value="1"/>
</dbReference>
<dbReference type="AlphaFoldDB" id="A0A1G1YGE8"/>
<evidence type="ECO:0000256" key="1">
    <source>
        <dbReference type="ARBA" id="ARBA00005582"/>
    </source>
</evidence>
<keyword evidence="3" id="KW-0547">Nucleotide-binding</keyword>
<proteinExistence type="inferred from homology"/>
<protein>
    <recommendedName>
        <fullName evidence="2">Bis(5'-nucleosyl)-tetraphosphatase [asymmetrical]</fullName>
    </recommendedName>
    <alternativeName>
        <fullName evidence="5">Diadenosine 5',5'''-P1,P4-tetraphosphate asymmetrical hydrolase</fullName>
    </alternativeName>
</protein>
<gene>
    <name evidence="8" type="ORF">A3J59_02585</name>
</gene>
<evidence type="ECO:0000256" key="6">
    <source>
        <dbReference type="RuleBase" id="RU003476"/>
    </source>
</evidence>
<evidence type="ECO:0000256" key="5">
    <source>
        <dbReference type="ARBA" id="ARBA00032644"/>
    </source>
</evidence>
<dbReference type="GO" id="GO:0000166">
    <property type="term" value="F:nucleotide binding"/>
    <property type="evidence" value="ECO:0007669"/>
    <property type="project" value="UniProtKB-KW"/>
</dbReference>
<comment type="similarity">
    <text evidence="1 6">Belongs to the Nudix hydrolase family.</text>
</comment>
<name>A0A1G1YGE8_9BACT</name>
<dbReference type="PROSITE" id="PS51462">
    <property type="entry name" value="NUDIX"/>
    <property type="match status" value="1"/>
</dbReference>
<evidence type="ECO:0000256" key="4">
    <source>
        <dbReference type="ARBA" id="ARBA00022801"/>
    </source>
</evidence>
<dbReference type="InterPro" id="IPR020476">
    <property type="entry name" value="Nudix_hydrolase"/>
</dbReference>
<dbReference type="SUPFAM" id="SSF55811">
    <property type="entry name" value="Nudix"/>
    <property type="match status" value="1"/>
</dbReference>
<accession>A0A1G1YGE8</accession>
<keyword evidence="4 6" id="KW-0378">Hydrolase</keyword>
<dbReference type="InterPro" id="IPR000086">
    <property type="entry name" value="NUDIX_hydrolase_dom"/>
</dbReference>
<dbReference type="PROSITE" id="PS00893">
    <property type="entry name" value="NUDIX_BOX"/>
    <property type="match status" value="1"/>
</dbReference>
<evidence type="ECO:0000259" key="7">
    <source>
        <dbReference type="PROSITE" id="PS51462"/>
    </source>
</evidence>
<dbReference type="PANTHER" id="PTHR21340">
    <property type="entry name" value="DIADENOSINE 5,5-P1,P4-TETRAPHOSPHATE PYROPHOSPHOHYDROLASE MUTT"/>
    <property type="match status" value="1"/>
</dbReference>
<dbReference type="InterPro" id="IPR020084">
    <property type="entry name" value="NUDIX_hydrolase_CS"/>
</dbReference>
<dbReference type="PRINTS" id="PR00502">
    <property type="entry name" value="NUDIXFAMILY"/>
</dbReference>
<evidence type="ECO:0000313" key="9">
    <source>
        <dbReference type="Proteomes" id="UP000177310"/>
    </source>
</evidence>
<dbReference type="InterPro" id="IPR003565">
    <property type="entry name" value="Tetra_PHTase"/>
</dbReference>
<reference evidence="8 9" key="1">
    <citation type="journal article" date="2016" name="Nat. Commun.">
        <title>Thousands of microbial genomes shed light on interconnected biogeochemical processes in an aquifer system.</title>
        <authorList>
            <person name="Anantharaman K."/>
            <person name="Brown C.T."/>
            <person name="Hug L.A."/>
            <person name="Sharon I."/>
            <person name="Castelle C.J."/>
            <person name="Probst A.J."/>
            <person name="Thomas B.C."/>
            <person name="Singh A."/>
            <person name="Wilkins M.J."/>
            <person name="Karaoz U."/>
            <person name="Brodie E.L."/>
            <person name="Williams K.H."/>
            <person name="Hubbard S.S."/>
            <person name="Banfield J.F."/>
        </authorList>
    </citation>
    <scope>NUCLEOTIDE SEQUENCE [LARGE SCALE GENOMIC DNA]</scope>
</reference>
<dbReference type="GO" id="GO:0006167">
    <property type="term" value="P:AMP biosynthetic process"/>
    <property type="evidence" value="ECO:0007669"/>
    <property type="project" value="TreeGrafter"/>
</dbReference>
<dbReference type="Gene3D" id="3.90.79.10">
    <property type="entry name" value="Nucleoside Triphosphate Pyrophosphohydrolase"/>
    <property type="match status" value="1"/>
</dbReference>
<dbReference type="InterPro" id="IPR051325">
    <property type="entry name" value="Nudix_hydrolase_domain"/>
</dbReference>
<dbReference type="CDD" id="cd03428">
    <property type="entry name" value="NUDIX_Ap4A_Nudt2"/>
    <property type="match status" value="1"/>
</dbReference>
<dbReference type="InterPro" id="IPR015797">
    <property type="entry name" value="NUDIX_hydrolase-like_dom_sf"/>
</dbReference>
<feature type="domain" description="Nudix hydrolase" evidence="7">
    <location>
        <begin position="5"/>
        <end position="145"/>
    </location>
</feature>
<sequence>MKAAKRQKTIGIVIFRREEDKIFYLLLHHGGRYWNFPKGRQEAGETQRQTALRELREETGITKLTFIRGFRDGYDYSFRGEIYRQPGMVYKRAIFFLGQTDERAVTISDEHRDFGWFDYPAARPKITYPAGHKLLDHAHRFLSKR</sequence>
<dbReference type="Pfam" id="PF00293">
    <property type="entry name" value="NUDIX"/>
    <property type="match status" value="1"/>
</dbReference>
<dbReference type="Proteomes" id="UP000177310">
    <property type="component" value="Unassembled WGS sequence"/>
</dbReference>
<organism evidence="8 9">
    <name type="scientific">Candidatus Buchananbacteria bacterium RIFCSPHIGHO2_02_FULL_56_16</name>
    <dbReference type="NCBI Taxonomy" id="1797542"/>
    <lineage>
        <taxon>Bacteria</taxon>
        <taxon>Candidatus Buchananiibacteriota</taxon>
    </lineage>
</organism>
<dbReference type="GO" id="GO:0006754">
    <property type="term" value="P:ATP biosynthetic process"/>
    <property type="evidence" value="ECO:0007669"/>
    <property type="project" value="TreeGrafter"/>
</dbReference>
<dbReference type="EMBL" id="MHIL01000020">
    <property type="protein sequence ID" value="OGY51331.1"/>
    <property type="molecule type" value="Genomic_DNA"/>
</dbReference>
<comment type="caution">
    <text evidence="8">The sequence shown here is derived from an EMBL/GenBank/DDBJ whole genome shotgun (WGS) entry which is preliminary data.</text>
</comment>
<evidence type="ECO:0000256" key="3">
    <source>
        <dbReference type="ARBA" id="ARBA00022741"/>
    </source>
</evidence>
<evidence type="ECO:0000313" key="8">
    <source>
        <dbReference type="EMBL" id="OGY51331.1"/>
    </source>
</evidence>
<dbReference type="STRING" id="1797542.A3J59_02585"/>